<reference evidence="6" key="1">
    <citation type="submission" date="2022-07" db="EMBL/GenBank/DDBJ databases">
        <title>Fungi with potential for degradation of polypropylene.</title>
        <authorList>
            <person name="Gostincar C."/>
        </authorList>
    </citation>
    <scope>NUCLEOTIDE SEQUENCE</scope>
    <source>
        <strain evidence="6">EXF-13308</strain>
    </source>
</reference>
<accession>A0AA38S019</accession>
<dbReference type="InterPro" id="IPR016024">
    <property type="entry name" value="ARM-type_fold"/>
</dbReference>
<dbReference type="EMBL" id="JANBVO010000006">
    <property type="protein sequence ID" value="KAJ9151222.1"/>
    <property type="molecule type" value="Genomic_DNA"/>
</dbReference>
<evidence type="ECO:0000256" key="4">
    <source>
        <dbReference type="ARBA" id="ARBA00023242"/>
    </source>
</evidence>
<dbReference type="Gene3D" id="3.30.160.60">
    <property type="entry name" value="Classic Zinc Finger"/>
    <property type="match status" value="1"/>
</dbReference>
<feature type="domain" description="RFX-type winged-helix" evidence="5">
    <location>
        <begin position="392"/>
        <end position="475"/>
    </location>
</feature>
<dbReference type="Proteomes" id="UP001174694">
    <property type="component" value="Unassembled WGS sequence"/>
</dbReference>
<evidence type="ECO:0000256" key="2">
    <source>
        <dbReference type="ARBA" id="ARBA00023015"/>
    </source>
</evidence>
<dbReference type="PANTHER" id="PTHR22970">
    <property type="entry name" value="AT-RICH INTERACTIVE DOMAIN-CONTAINING PROTEIN 2"/>
    <property type="match status" value="1"/>
</dbReference>
<dbReference type="PANTHER" id="PTHR22970:SF14">
    <property type="entry name" value="AT-RICH INTERACTIVE DOMAIN-CONTAINING PROTEIN 2"/>
    <property type="match status" value="1"/>
</dbReference>
<dbReference type="InterPro" id="IPR003150">
    <property type="entry name" value="DNA-bd_RFX"/>
</dbReference>
<keyword evidence="2" id="KW-0805">Transcription regulation</keyword>
<organism evidence="6 7">
    <name type="scientific">Pleurostoma richardsiae</name>
    <dbReference type="NCBI Taxonomy" id="41990"/>
    <lineage>
        <taxon>Eukaryota</taxon>
        <taxon>Fungi</taxon>
        <taxon>Dikarya</taxon>
        <taxon>Ascomycota</taxon>
        <taxon>Pezizomycotina</taxon>
        <taxon>Sordariomycetes</taxon>
        <taxon>Sordariomycetidae</taxon>
        <taxon>Calosphaeriales</taxon>
        <taxon>Pleurostomataceae</taxon>
        <taxon>Pleurostoma</taxon>
    </lineage>
</organism>
<dbReference type="InterPro" id="IPR052406">
    <property type="entry name" value="Chromatin_Remodeling_Comp"/>
</dbReference>
<gene>
    <name evidence="6" type="ORF">NKR23_g3170</name>
</gene>
<sequence length="712" mass="80182">MENYSPIVQNFEPRGLMPIPLRPVDTPGNNPVEFARRNRLMRLQAAGLAQGQFAKAPVPGSGAEGPNIYVRCLQALRSGLPAEQAFALHHLVKISFERGDKYRFESFPGLAEGLTEKALEVGNLFYHVNWKISYDPDADDVDIGELDGIDGTVDILERIAQLKPKDLQDNIQTAEFMDQMITITEATLTIRNMVMLPDNATFMADFLPVKDLLCIILNLPPSEAVVELKHSALDIAEQLTPFLKLEAEDPLYQTLLAQLNSADRGMILTALRAIGRISMNLAGTNELGGVPQVVLQNMMNWLLLNDDELLDACLDFLYQYTAVVANVDILLKSVPAENMVSHLVRFLSHGAKRVHREQVLEPERKLLGPDQIVNLPEDLRERLLAIEEPERCQTWLKCAFWEDDDAETLQIAIWGSYQKAFGARLSEMGRPMISPADFIRNVNQVWKNAAAQIVRTQGKQGEVQKFIIKGIRPRARPTDPEGKEYLQCLWSKPEDYYRKCGEFFANAEKMYEHILTDHLGEKRGESNQFTNKEQEYRCVWAGCRKYIKPTKMQLSDLMQHVKTHLSAVQQRAGSFALANGTSGGNNANSSGKHGRRPFVVPARTMSLTYEETATVRDERNPNAPPAAAGIPLSAVLILRNLARNVVKTDSEEELLKQNELRGEVGGWNERLFRPVLPRLYEVMAENKAVAQHITSLLELVEEDFEMKGWDEL</sequence>
<dbReference type="PROSITE" id="PS51526">
    <property type="entry name" value="RFX_DBD"/>
    <property type="match status" value="1"/>
</dbReference>
<protein>
    <submittedName>
        <fullName evidence="6">Chromatin structure-remodeling complex subunit rsc9</fullName>
    </submittedName>
</protein>
<keyword evidence="7" id="KW-1185">Reference proteome</keyword>
<comment type="caution">
    <text evidence="6">The sequence shown here is derived from an EMBL/GenBank/DDBJ whole genome shotgun (WGS) entry which is preliminary data.</text>
</comment>
<dbReference type="GO" id="GO:0006325">
    <property type="term" value="P:chromatin organization"/>
    <property type="evidence" value="ECO:0007669"/>
    <property type="project" value="UniProtKB-KW"/>
</dbReference>
<evidence type="ECO:0000313" key="6">
    <source>
        <dbReference type="EMBL" id="KAJ9151222.1"/>
    </source>
</evidence>
<keyword evidence="4" id="KW-0539">Nucleus</keyword>
<keyword evidence="3" id="KW-0804">Transcription</keyword>
<evidence type="ECO:0000256" key="3">
    <source>
        <dbReference type="ARBA" id="ARBA00023163"/>
    </source>
</evidence>
<evidence type="ECO:0000313" key="7">
    <source>
        <dbReference type="Proteomes" id="UP001174694"/>
    </source>
</evidence>
<keyword evidence="1" id="KW-0156">Chromatin regulator</keyword>
<evidence type="ECO:0000256" key="1">
    <source>
        <dbReference type="ARBA" id="ARBA00022853"/>
    </source>
</evidence>
<proteinExistence type="predicted"/>
<name>A0AA38S019_9PEZI</name>
<dbReference type="GO" id="GO:0003677">
    <property type="term" value="F:DNA binding"/>
    <property type="evidence" value="ECO:0007669"/>
    <property type="project" value="InterPro"/>
</dbReference>
<dbReference type="GO" id="GO:0006355">
    <property type="term" value="P:regulation of DNA-templated transcription"/>
    <property type="evidence" value="ECO:0007669"/>
    <property type="project" value="InterPro"/>
</dbReference>
<evidence type="ECO:0000259" key="5">
    <source>
        <dbReference type="PROSITE" id="PS51526"/>
    </source>
</evidence>
<dbReference type="GO" id="GO:0016586">
    <property type="term" value="C:RSC-type complex"/>
    <property type="evidence" value="ECO:0007669"/>
    <property type="project" value="TreeGrafter"/>
</dbReference>
<dbReference type="AlphaFoldDB" id="A0AA38S019"/>
<dbReference type="SUPFAM" id="SSF48371">
    <property type="entry name" value="ARM repeat"/>
    <property type="match status" value="1"/>
</dbReference>